<reference evidence="1" key="2">
    <citation type="submission" date="2025-08" db="UniProtKB">
        <authorList>
            <consortium name="Ensembl"/>
        </authorList>
    </citation>
    <scope>IDENTIFICATION</scope>
</reference>
<reference evidence="1" key="1">
    <citation type="submission" date="2020-07" db="EMBL/GenBank/DDBJ databases">
        <title>A long reads based de novo assembly of the rainbow trout Arlee double haploid line genome.</title>
        <authorList>
            <person name="Gao G."/>
            <person name="Palti Y."/>
        </authorList>
    </citation>
    <scope>NUCLEOTIDE SEQUENCE [LARGE SCALE GENOMIC DNA]</scope>
</reference>
<accession>A0A8K9WT64</accession>
<reference evidence="1" key="3">
    <citation type="submission" date="2025-09" db="UniProtKB">
        <authorList>
            <consortium name="Ensembl"/>
        </authorList>
    </citation>
    <scope>IDENTIFICATION</scope>
</reference>
<keyword evidence="2" id="KW-1185">Reference proteome</keyword>
<evidence type="ECO:0000313" key="2">
    <source>
        <dbReference type="Proteomes" id="UP000694395"/>
    </source>
</evidence>
<sequence>MSENILSYSMKRRLNQDVLPFSAFLTGDFCRRHSYLRVSMMEECNLRCKHFEQYYSISRQ</sequence>
<dbReference type="GeneTree" id="ENSGT01060000253165"/>
<name>A0A8K9WT64_ONCMY</name>
<organism evidence="1 2">
    <name type="scientific">Oncorhynchus mykiss</name>
    <name type="common">Rainbow trout</name>
    <name type="synonym">Salmo gairdneri</name>
    <dbReference type="NCBI Taxonomy" id="8022"/>
    <lineage>
        <taxon>Eukaryota</taxon>
        <taxon>Metazoa</taxon>
        <taxon>Chordata</taxon>
        <taxon>Craniata</taxon>
        <taxon>Vertebrata</taxon>
        <taxon>Euteleostomi</taxon>
        <taxon>Actinopterygii</taxon>
        <taxon>Neopterygii</taxon>
        <taxon>Teleostei</taxon>
        <taxon>Protacanthopterygii</taxon>
        <taxon>Salmoniformes</taxon>
        <taxon>Salmonidae</taxon>
        <taxon>Salmoninae</taxon>
        <taxon>Oncorhynchus</taxon>
    </lineage>
</organism>
<protein>
    <submittedName>
        <fullName evidence="1">Uncharacterized protein</fullName>
    </submittedName>
</protein>
<dbReference type="AlphaFoldDB" id="A0A8K9WT64"/>
<evidence type="ECO:0000313" key="1">
    <source>
        <dbReference type="Ensembl" id="ENSOMYP00000122484.1"/>
    </source>
</evidence>
<proteinExistence type="predicted"/>
<dbReference type="Proteomes" id="UP000694395">
    <property type="component" value="Chromosome 25"/>
</dbReference>
<dbReference type="Ensembl" id="ENSOMYT00000153560.1">
    <property type="protein sequence ID" value="ENSOMYP00000122484.1"/>
    <property type="gene ID" value="ENSOMYG00000068980.1"/>
</dbReference>